<dbReference type="AlphaFoldDB" id="A0A6C0E0C0"/>
<accession>A0A6C0E0C0</accession>
<evidence type="ECO:0000313" key="1">
    <source>
        <dbReference type="EMBL" id="QHT21739.1"/>
    </source>
</evidence>
<proteinExistence type="predicted"/>
<protein>
    <submittedName>
        <fullName evidence="1">Uncharacterized protein</fullName>
    </submittedName>
</protein>
<name>A0A6C0E0C0_9ZZZZ</name>
<organism evidence="1">
    <name type="scientific">viral metagenome</name>
    <dbReference type="NCBI Taxonomy" id="1070528"/>
    <lineage>
        <taxon>unclassified sequences</taxon>
        <taxon>metagenomes</taxon>
        <taxon>organismal metagenomes</taxon>
    </lineage>
</organism>
<sequence>MAKNYYNLFDNIVKANKLHRLTEELKDDITEERKQFLENLIKKEGETKYKYVEEEDKVKQHIDILKTNQYKKMWRLLSDDQKEVKMNEFIKANNITDANIIDNLKNVENKLVVYDKIKSVITEIKILEKNPENVFVLKVSKAKGN</sequence>
<dbReference type="EMBL" id="MN739696">
    <property type="protein sequence ID" value="QHT21739.1"/>
    <property type="molecule type" value="Genomic_DNA"/>
</dbReference>
<reference evidence="1" key="1">
    <citation type="journal article" date="2020" name="Nature">
        <title>Giant virus diversity and host interactions through global metagenomics.</title>
        <authorList>
            <person name="Schulz F."/>
            <person name="Roux S."/>
            <person name="Paez-Espino D."/>
            <person name="Jungbluth S."/>
            <person name="Walsh D.A."/>
            <person name="Denef V.J."/>
            <person name="McMahon K.D."/>
            <person name="Konstantinidis K.T."/>
            <person name="Eloe-Fadrosh E.A."/>
            <person name="Kyrpides N.C."/>
            <person name="Woyke T."/>
        </authorList>
    </citation>
    <scope>NUCLEOTIDE SEQUENCE</scope>
    <source>
        <strain evidence="1">GVMAG-M-3300023179-103</strain>
    </source>
</reference>